<dbReference type="InterPro" id="IPR038763">
    <property type="entry name" value="DHH_sf"/>
</dbReference>
<proteinExistence type="inferred from homology"/>
<dbReference type="InterPro" id="IPR041122">
    <property type="entry name" value="RecJ_OB"/>
</dbReference>
<evidence type="ECO:0000256" key="5">
    <source>
        <dbReference type="ARBA" id="ARBA00022839"/>
    </source>
</evidence>
<keyword evidence="6" id="KW-0175">Coiled coil</keyword>
<sequence>MNKNWKILQPDINSVKKIRDILNCSPVVAAILANRNMLSESDILRFRNASLSNLRPPFSMKDMDVAVRRIYAAIKNNEKILIFGDYDADGVTATTVLLEFLRYTGADVSFYIPHRIKEGYSLQSGHISDYAVPNKIKLIITVDCGSKSHEAVKLAQDSGTDVIITDHHNISDGPPGAIAIVNPKRPDCDAGFNNLAGVGVAFFLLVCLRKYLREMNFWQNRSEPNLKNFCDLVAIGTVADVVPLVDENRILSKTGLEVISSGRRPGVNALIKACGISNNVVRTEDIAFRLGPRLNAAGRMGHAKTAVRLLTTDDAETAKQIARTLNQMNQKRQEIEKDMVEEILEYLKEYPHLLRQHSLVLSHPGWHEGVLGIVASKIVERYYRPVILISTRNGLGKGSGRSIPGIDLHAGLVACSDDLQFFGGHSMAAGLTIKADNVSQFQEHFETAVREASEPGDFLQTISIDYELDFDNISDELIDELESLAPYGEGNPEPLFIARNISVASSKIVGENHRRMTLRQQVSGRSTKAINAIHFNIDTDKGLRQHFDQMAFRLGWNRWNGRKTAQLIVEEI</sequence>
<dbReference type="NCBIfam" id="TIGR00644">
    <property type="entry name" value="recJ"/>
    <property type="match status" value="1"/>
</dbReference>
<dbReference type="KEGG" id="dmm:dnm_083670"/>
<dbReference type="Pfam" id="PF01368">
    <property type="entry name" value="DHH"/>
    <property type="match status" value="1"/>
</dbReference>
<organism evidence="10 11">
    <name type="scientific">Desulfonema magnum</name>
    <dbReference type="NCBI Taxonomy" id="45655"/>
    <lineage>
        <taxon>Bacteria</taxon>
        <taxon>Pseudomonadati</taxon>
        <taxon>Thermodesulfobacteriota</taxon>
        <taxon>Desulfobacteria</taxon>
        <taxon>Desulfobacterales</taxon>
        <taxon>Desulfococcaceae</taxon>
        <taxon>Desulfonema</taxon>
    </lineage>
</organism>
<dbReference type="PANTHER" id="PTHR30255">
    <property type="entry name" value="SINGLE-STRANDED-DNA-SPECIFIC EXONUCLEASE RECJ"/>
    <property type="match status" value="1"/>
</dbReference>
<dbReference type="Pfam" id="PF02272">
    <property type="entry name" value="DHHA1"/>
    <property type="match status" value="1"/>
</dbReference>
<dbReference type="InterPro" id="IPR051673">
    <property type="entry name" value="SSDNA_exonuclease_RecJ"/>
</dbReference>
<dbReference type="InterPro" id="IPR003156">
    <property type="entry name" value="DHHA1_dom"/>
</dbReference>
<comment type="similarity">
    <text evidence="1">Belongs to the RecJ family.</text>
</comment>
<dbReference type="Pfam" id="PF17768">
    <property type="entry name" value="RecJ_OB"/>
    <property type="match status" value="1"/>
</dbReference>
<evidence type="ECO:0000256" key="4">
    <source>
        <dbReference type="ARBA" id="ARBA00022801"/>
    </source>
</evidence>
<evidence type="ECO:0000259" key="9">
    <source>
        <dbReference type="Pfam" id="PF17768"/>
    </source>
</evidence>
<dbReference type="InterPro" id="IPR004610">
    <property type="entry name" value="RecJ"/>
</dbReference>
<evidence type="ECO:0000313" key="11">
    <source>
        <dbReference type="Proteomes" id="UP000663722"/>
    </source>
</evidence>
<evidence type="ECO:0000256" key="2">
    <source>
        <dbReference type="ARBA" id="ARBA00019841"/>
    </source>
</evidence>
<evidence type="ECO:0000256" key="6">
    <source>
        <dbReference type="SAM" id="Coils"/>
    </source>
</evidence>
<dbReference type="Proteomes" id="UP000663722">
    <property type="component" value="Chromosome"/>
</dbReference>
<dbReference type="PANTHER" id="PTHR30255:SF2">
    <property type="entry name" value="SINGLE-STRANDED-DNA-SPECIFIC EXONUCLEASE RECJ"/>
    <property type="match status" value="1"/>
</dbReference>
<keyword evidence="11" id="KW-1185">Reference proteome</keyword>
<dbReference type="EMBL" id="CP061800">
    <property type="protein sequence ID" value="QTA92289.1"/>
    <property type="molecule type" value="Genomic_DNA"/>
</dbReference>
<feature type="domain" description="DHHA1" evidence="8">
    <location>
        <begin position="360"/>
        <end position="450"/>
    </location>
</feature>
<protein>
    <recommendedName>
        <fullName evidence="2">Single-stranded-DNA-specific exonuclease RecJ</fullName>
    </recommendedName>
</protein>
<evidence type="ECO:0000259" key="8">
    <source>
        <dbReference type="Pfam" id="PF02272"/>
    </source>
</evidence>
<dbReference type="Gene3D" id="3.90.1640.30">
    <property type="match status" value="1"/>
</dbReference>
<keyword evidence="5 10" id="KW-0269">Exonuclease</keyword>
<keyword evidence="3" id="KW-0540">Nuclease</keyword>
<reference evidence="10" key="1">
    <citation type="journal article" date="2021" name="Microb. Physiol.">
        <title>Proteogenomic Insights into the Physiology of Marine, Sulfate-Reducing, Filamentous Desulfonema limicola and Desulfonema magnum.</title>
        <authorList>
            <person name="Schnaars V."/>
            <person name="Wohlbrand L."/>
            <person name="Scheve S."/>
            <person name="Hinrichs C."/>
            <person name="Reinhardt R."/>
            <person name="Rabus R."/>
        </authorList>
    </citation>
    <scope>NUCLEOTIDE SEQUENCE</scope>
    <source>
        <strain evidence="10">4be13</strain>
    </source>
</reference>
<dbReference type="GO" id="GO:0006310">
    <property type="term" value="P:DNA recombination"/>
    <property type="evidence" value="ECO:0007669"/>
    <property type="project" value="InterPro"/>
</dbReference>
<dbReference type="GO" id="GO:0006281">
    <property type="term" value="P:DNA repair"/>
    <property type="evidence" value="ECO:0007669"/>
    <property type="project" value="InterPro"/>
</dbReference>
<evidence type="ECO:0000259" key="7">
    <source>
        <dbReference type="Pfam" id="PF01368"/>
    </source>
</evidence>
<dbReference type="AlphaFoldDB" id="A0A975BW36"/>
<feature type="coiled-coil region" evidence="6">
    <location>
        <begin position="318"/>
        <end position="345"/>
    </location>
</feature>
<accession>A0A975BW36</accession>
<dbReference type="SUPFAM" id="SSF64182">
    <property type="entry name" value="DHH phosphoesterases"/>
    <property type="match status" value="1"/>
</dbReference>
<gene>
    <name evidence="10" type="primary">recJ</name>
    <name evidence="10" type="ORF">dnm_083670</name>
</gene>
<feature type="domain" description="DDH" evidence="7">
    <location>
        <begin position="79"/>
        <end position="237"/>
    </location>
</feature>
<evidence type="ECO:0000256" key="1">
    <source>
        <dbReference type="ARBA" id="ARBA00005915"/>
    </source>
</evidence>
<keyword evidence="4" id="KW-0378">Hydrolase</keyword>
<dbReference type="GO" id="GO:0003676">
    <property type="term" value="F:nucleic acid binding"/>
    <property type="evidence" value="ECO:0007669"/>
    <property type="project" value="InterPro"/>
</dbReference>
<dbReference type="Gene3D" id="3.10.310.30">
    <property type="match status" value="1"/>
</dbReference>
<feature type="domain" description="RecJ OB" evidence="9">
    <location>
        <begin position="464"/>
        <end position="570"/>
    </location>
</feature>
<dbReference type="GO" id="GO:0008409">
    <property type="term" value="F:5'-3' exonuclease activity"/>
    <property type="evidence" value="ECO:0007669"/>
    <property type="project" value="InterPro"/>
</dbReference>
<evidence type="ECO:0000313" key="10">
    <source>
        <dbReference type="EMBL" id="QTA92289.1"/>
    </source>
</evidence>
<dbReference type="InterPro" id="IPR001667">
    <property type="entry name" value="DDH_dom"/>
</dbReference>
<evidence type="ECO:0000256" key="3">
    <source>
        <dbReference type="ARBA" id="ARBA00022722"/>
    </source>
</evidence>
<name>A0A975BW36_9BACT</name>